<dbReference type="GeneID" id="113211838"/>
<dbReference type="InterPro" id="IPR050309">
    <property type="entry name" value="Type-B_Carboxylest/Lipase"/>
</dbReference>
<keyword evidence="1" id="KW-0325">Glycoprotein</keyword>
<organism evidence="4 5">
    <name type="scientific">Frankliniella occidentalis</name>
    <name type="common">Western flower thrips</name>
    <name type="synonym">Euthrips occidentalis</name>
    <dbReference type="NCBI Taxonomy" id="133901"/>
    <lineage>
        <taxon>Eukaryota</taxon>
        <taxon>Metazoa</taxon>
        <taxon>Ecdysozoa</taxon>
        <taxon>Arthropoda</taxon>
        <taxon>Hexapoda</taxon>
        <taxon>Insecta</taxon>
        <taxon>Pterygota</taxon>
        <taxon>Neoptera</taxon>
        <taxon>Paraneoptera</taxon>
        <taxon>Thysanoptera</taxon>
        <taxon>Terebrantia</taxon>
        <taxon>Thripoidea</taxon>
        <taxon>Thripidae</taxon>
        <taxon>Frankliniella</taxon>
    </lineage>
</organism>
<dbReference type="InterPro" id="IPR019819">
    <property type="entry name" value="Carboxylesterase_B_CS"/>
</dbReference>
<dbReference type="InterPro" id="IPR002018">
    <property type="entry name" value="CarbesteraseB"/>
</dbReference>
<evidence type="ECO:0000256" key="1">
    <source>
        <dbReference type="ARBA" id="ARBA00023180"/>
    </source>
</evidence>
<reference evidence="5" key="1">
    <citation type="submission" date="2025-08" db="UniProtKB">
        <authorList>
            <consortium name="RefSeq"/>
        </authorList>
    </citation>
    <scope>IDENTIFICATION</scope>
    <source>
        <tissue evidence="5">Whole organism</tissue>
    </source>
</reference>
<dbReference type="OrthoDB" id="19653at2759"/>
<name>A0A9C6X2F7_FRAOC</name>
<dbReference type="PROSITE" id="PS00941">
    <property type="entry name" value="CARBOXYLESTERASE_B_2"/>
    <property type="match status" value="1"/>
</dbReference>
<protein>
    <submittedName>
        <fullName evidence="5">Juvenile hormone esterase-like</fullName>
    </submittedName>
</protein>
<evidence type="ECO:0000313" key="4">
    <source>
        <dbReference type="Proteomes" id="UP000504606"/>
    </source>
</evidence>
<sequence>MKFLLLSGFLYCVCYALDPVIKVDQGNLLGKLEPGAASSASFYAFRGIPFAESPTGNLRFKAPRPPKSWTGLRNATTEGSVCTQATFTGQLIGSEDCLFLNVYTPKLNCTSLLPVLFFLHSSAFIFGDGGSSWYGPDFLNYNGVLLVTANYRLGPLGFLNLETAGAPGNAGLKDTLAALEWTKRNIKSFCGDPAKVTVGGHSAGAMMANVHTLLARSQGLFSRALLMSGNALTTVAYTDSHLEAARELAAMLGAKDNATSTVEDTLRKATGEQINAAHLAMLMNEPHPNMMFKFAMTSESPSASQADLPGSILLTTDPETLLRAPEVKTVVPILTGTTAQESASLYAVGVISKAFNGDEAAFLGRLNRRFNEILSRLALRVSTHVAAAKGIQSGPGSASQQQEILKMVKEKYFDGKDTFSRQQYINVISDMEFVGPVLNFLRLCRGDVFLYETDVDSKYNFLSRNLLNITYATTTCHADDLGYVFHPGVVDIHQDYKGSGLGPSVLRYTTTLFTNFIKGHTTGSRAVCGESSTTPYVHINGSTPMIATAYGGQAALWKQVFDIRRTKSS</sequence>
<dbReference type="RefSeq" id="XP_052127885.1">
    <property type="nucleotide sequence ID" value="XM_052271925.1"/>
</dbReference>
<evidence type="ECO:0000313" key="5">
    <source>
        <dbReference type="RefSeq" id="XP_052127885.1"/>
    </source>
</evidence>
<dbReference type="Gene3D" id="3.40.50.1820">
    <property type="entry name" value="alpha/beta hydrolase"/>
    <property type="match status" value="1"/>
</dbReference>
<dbReference type="InterPro" id="IPR029058">
    <property type="entry name" value="AB_hydrolase_fold"/>
</dbReference>
<keyword evidence="4" id="KW-1185">Reference proteome</keyword>
<dbReference type="AlphaFoldDB" id="A0A9C6X2F7"/>
<feature type="signal peptide" evidence="2">
    <location>
        <begin position="1"/>
        <end position="16"/>
    </location>
</feature>
<dbReference type="Proteomes" id="UP000504606">
    <property type="component" value="Unplaced"/>
</dbReference>
<dbReference type="KEGG" id="foc:113211838"/>
<gene>
    <name evidence="5" type="primary">LOC113211838</name>
</gene>
<feature type="domain" description="Carboxylesterase type B" evidence="3">
    <location>
        <begin position="18"/>
        <end position="520"/>
    </location>
</feature>
<feature type="chain" id="PRO_5038866648" evidence="2">
    <location>
        <begin position="17"/>
        <end position="569"/>
    </location>
</feature>
<keyword evidence="2" id="KW-0732">Signal</keyword>
<dbReference type="Pfam" id="PF00135">
    <property type="entry name" value="COesterase"/>
    <property type="match status" value="1"/>
</dbReference>
<dbReference type="PANTHER" id="PTHR11559">
    <property type="entry name" value="CARBOXYLESTERASE"/>
    <property type="match status" value="1"/>
</dbReference>
<proteinExistence type="predicted"/>
<evidence type="ECO:0000259" key="3">
    <source>
        <dbReference type="Pfam" id="PF00135"/>
    </source>
</evidence>
<evidence type="ECO:0000256" key="2">
    <source>
        <dbReference type="SAM" id="SignalP"/>
    </source>
</evidence>
<accession>A0A9C6X2F7</accession>
<dbReference type="SUPFAM" id="SSF53474">
    <property type="entry name" value="alpha/beta-Hydrolases"/>
    <property type="match status" value="1"/>
</dbReference>